<dbReference type="InterPro" id="IPR034242">
    <property type="entry name" value="MauL"/>
</dbReference>
<reference evidence="1" key="1">
    <citation type="journal article" date="2018" name="Int. J. Syst. Evol. Microbiol.">
        <title>Neptunicella marina gen. nov., sp. nov., isolated from surface seawater.</title>
        <authorList>
            <person name="Liu X."/>
            <person name="Lai Q."/>
            <person name="Du Y."/>
            <person name="Zhang X."/>
            <person name="Liu Z."/>
            <person name="Sun F."/>
            <person name="Shao Z."/>
        </authorList>
    </citation>
    <scope>NUCLEOTIDE SEQUENCE</scope>
    <source>
        <strain evidence="1">S27-2</strain>
    </source>
</reference>
<proteinExistence type="predicted"/>
<keyword evidence="2" id="KW-1185">Reference proteome</keyword>
<dbReference type="AlphaFoldDB" id="A0A8J6IUW6"/>
<name>A0A8J6IUW6_9ALTE</name>
<protein>
    <submittedName>
        <fullName evidence="1">Methylamine utilization protein</fullName>
    </submittedName>
</protein>
<dbReference type="Gene3D" id="2.60.40.420">
    <property type="entry name" value="Cupredoxins - blue copper proteins"/>
    <property type="match status" value="1"/>
</dbReference>
<accession>A0A8J6IUW6</accession>
<evidence type="ECO:0000313" key="2">
    <source>
        <dbReference type="Proteomes" id="UP000601768"/>
    </source>
</evidence>
<comment type="caution">
    <text evidence="1">The sequence shown here is derived from an EMBL/GenBank/DDBJ whole genome shotgun (WGS) entry which is preliminary data.</text>
</comment>
<dbReference type="InterPro" id="IPR008972">
    <property type="entry name" value="Cupredoxin"/>
</dbReference>
<sequence length="202" mass="22744">MGVYAAELSVTVTDSKNRLLPNIVVYAEPLDKSSMPNEAAPLDHSAVMDQIHKQFVPHILVVQKSSWVNFPNSDSIKHHVYSFSPAKSFELRLYDGGKAKPIQFEKAGEVVLGCNIHDWMLGYIYSVDTPWFAKTNKQGAVTLDLPDGDYQLKYWSPLLQNADKDKAIQLTVKGDKQQTIQLNDELLPALADYENNDELTDY</sequence>
<organism evidence="1 2">
    <name type="scientific">Neptunicella marina</name>
    <dbReference type="NCBI Taxonomy" id="2125989"/>
    <lineage>
        <taxon>Bacteria</taxon>
        <taxon>Pseudomonadati</taxon>
        <taxon>Pseudomonadota</taxon>
        <taxon>Gammaproteobacteria</taxon>
        <taxon>Alteromonadales</taxon>
        <taxon>Alteromonadaceae</taxon>
        <taxon>Neptunicella</taxon>
    </lineage>
</organism>
<dbReference type="Proteomes" id="UP000601768">
    <property type="component" value="Unassembled WGS sequence"/>
</dbReference>
<dbReference type="SUPFAM" id="SSF49503">
    <property type="entry name" value="Cupredoxins"/>
    <property type="match status" value="1"/>
</dbReference>
<dbReference type="EMBL" id="JACNEP010000006">
    <property type="protein sequence ID" value="MBC3766083.1"/>
    <property type="molecule type" value="Genomic_DNA"/>
</dbReference>
<gene>
    <name evidence="1" type="ORF">H8B19_09340</name>
</gene>
<dbReference type="CDD" id="cd04221">
    <property type="entry name" value="MauL"/>
    <property type="match status" value="1"/>
</dbReference>
<evidence type="ECO:0000313" key="1">
    <source>
        <dbReference type="EMBL" id="MBC3766083.1"/>
    </source>
</evidence>
<reference evidence="1" key="2">
    <citation type="submission" date="2020-08" db="EMBL/GenBank/DDBJ databases">
        <authorList>
            <person name="Lai Q."/>
        </authorList>
    </citation>
    <scope>NUCLEOTIDE SEQUENCE</scope>
    <source>
        <strain evidence="1">S27-2</strain>
    </source>
</reference>